<name>A0A2K8SHL5_9NOSO</name>
<evidence type="ECO:0000313" key="6">
    <source>
        <dbReference type="EMBL" id="AUB34773.1"/>
    </source>
</evidence>
<comment type="subcellular location">
    <subcellularLocation>
        <location evidence="1">Membrane</location>
    </subcellularLocation>
</comment>
<dbReference type="GO" id="GO:0008658">
    <property type="term" value="F:penicillin binding"/>
    <property type="evidence" value="ECO:0007669"/>
    <property type="project" value="InterPro"/>
</dbReference>
<evidence type="ECO:0000259" key="5">
    <source>
        <dbReference type="Pfam" id="PF03717"/>
    </source>
</evidence>
<evidence type="ECO:0000256" key="1">
    <source>
        <dbReference type="ARBA" id="ARBA00004370"/>
    </source>
</evidence>
<evidence type="ECO:0000256" key="3">
    <source>
        <dbReference type="ARBA" id="ARBA00023136"/>
    </source>
</evidence>
<dbReference type="AlphaFoldDB" id="A0A2K8SHL5"/>
<comment type="similarity">
    <text evidence="2">Belongs to the transpeptidase family.</text>
</comment>
<keyword evidence="3" id="KW-0472">Membrane</keyword>
<dbReference type="SUPFAM" id="SSF56519">
    <property type="entry name" value="Penicillin binding protein dimerisation domain"/>
    <property type="match status" value="1"/>
</dbReference>
<dbReference type="Gene3D" id="3.40.710.10">
    <property type="entry name" value="DD-peptidase/beta-lactamase superfamily"/>
    <property type="match status" value="1"/>
</dbReference>
<reference evidence="6 7" key="1">
    <citation type="submission" date="2017-11" db="EMBL/GenBank/DDBJ databases">
        <title>Complete genome of a free-living desiccation-tolerant cyanobacterium and its photosynthetic adaptation to extreme terrestrial habitat.</title>
        <authorList>
            <person name="Shang J."/>
        </authorList>
    </citation>
    <scope>NUCLEOTIDE SEQUENCE [LARGE SCALE GENOMIC DNA]</scope>
    <source>
        <strain evidence="6 7">CCNUN1</strain>
    </source>
</reference>
<feature type="domain" description="Penicillin-binding protein transpeptidase" evidence="4">
    <location>
        <begin position="225"/>
        <end position="536"/>
    </location>
</feature>
<dbReference type="PANTHER" id="PTHR30627:SF1">
    <property type="entry name" value="PEPTIDOGLYCAN D,D-TRANSPEPTIDASE FTSI"/>
    <property type="match status" value="1"/>
</dbReference>
<dbReference type="GO" id="GO:0005886">
    <property type="term" value="C:plasma membrane"/>
    <property type="evidence" value="ECO:0007669"/>
    <property type="project" value="TreeGrafter"/>
</dbReference>
<keyword evidence="6" id="KW-0131">Cell cycle</keyword>
<accession>A0A2K8SHL5</accession>
<sequence>MAAGFGLGVKLYNLQIVKGPKLTEQARNQQMVNLRPFMPRRPVVDRNSNLLAIDRPVYTLYAHPKLFDKSNEEMAGRLAPILAKDTAELVKTFQGKRSGIILAPALPEETIDRISSLRLNGLEWAEKYSRYYPPDDLVSDVVGYVNLDRRGQAGVEYSQEKLLERPVQTVRLSRSGNGALMPDHAPEGFLHFDDLRLQLTIDSRLQRIARVALKQQMEKFDAKRGAVIVMDALDGSLLALVSQPTYNPNEYAKANISLFKNWTVADLYEPGSTFKPLNVAIALENGVIKPDDMFNDSGSIRVANYTIKNAMNNGNGRISIAQILQYSSNIGMVQMIQRLKPSIYYNWLERLGLGQKVDTDLPFEVGGRLKSQEEFIASPIEPATTSFGQGFSMTPLQLVQMHGALANGGKLVTPHVVRGLIDSKGQTHDSPTRTIPRQIFSAATTKKVVEMMETVVNEGSGKASQIPGYRIAGKTGTAQKASPNGGYIKGARMTSFVAILPVESPRYVVFALVDEPKGESAYGSTVAAPIVKSVIEALIPLQQIPPSKAIEEQKEVR</sequence>
<evidence type="ECO:0000313" key="7">
    <source>
        <dbReference type="Proteomes" id="UP000232003"/>
    </source>
</evidence>
<keyword evidence="6" id="KW-0132">Cell division</keyword>
<dbReference type="GO" id="GO:0071555">
    <property type="term" value="P:cell wall organization"/>
    <property type="evidence" value="ECO:0007669"/>
    <property type="project" value="TreeGrafter"/>
</dbReference>
<dbReference type="Gene3D" id="3.90.1310.10">
    <property type="entry name" value="Penicillin-binding protein 2a (Domain 2)"/>
    <property type="match status" value="1"/>
</dbReference>
<protein>
    <submittedName>
        <fullName evidence="6">FtsI, cell division protein FtsI</fullName>
    </submittedName>
</protein>
<feature type="domain" description="Penicillin-binding protein dimerisation" evidence="5">
    <location>
        <begin position="40"/>
        <end position="148"/>
    </location>
</feature>
<dbReference type="Gene3D" id="3.30.450.330">
    <property type="match status" value="1"/>
</dbReference>
<dbReference type="Proteomes" id="UP000232003">
    <property type="component" value="Chromosome"/>
</dbReference>
<dbReference type="EMBL" id="CP024785">
    <property type="protein sequence ID" value="AUB34773.1"/>
    <property type="molecule type" value="Genomic_DNA"/>
</dbReference>
<dbReference type="PANTHER" id="PTHR30627">
    <property type="entry name" value="PEPTIDOGLYCAN D,D-TRANSPEPTIDASE"/>
    <property type="match status" value="1"/>
</dbReference>
<keyword evidence="7" id="KW-1185">Reference proteome</keyword>
<proteinExistence type="inferred from homology"/>
<dbReference type="InterPro" id="IPR001460">
    <property type="entry name" value="PCN-bd_Tpept"/>
</dbReference>
<dbReference type="InterPro" id="IPR036138">
    <property type="entry name" value="PBP_dimer_sf"/>
</dbReference>
<dbReference type="KEGG" id="nfl:COO91_00604"/>
<dbReference type="InterPro" id="IPR050515">
    <property type="entry name" value="Beta-lactam/transpept"/>
</dbReference>
<dbReference type="InterPro" id="IPR012338">
    <property type="entry name" value="Beta-lactam/transpept-like"/>
</dbReference>
<dbReference type="InterPro" id="IPR005311">
    <property type="entry name" value="PBP_dimer"/>
</dbReference>
<dbReference type="Pfam" id="PF00905">
    <property type="entry name" value="Transpeptidase"/>
    <property type="match status" value="1"/>
</dbReference>
<gene>
    <name evidence="6" type="ORF">COO91_00604</name>
</gene>
<evidence type="ECO:0000256" key="2">
    <source>
        <dbReference type="ARBA" id="ARBA00007171"/>
    </source>
</evidence>
<dbReference type="SUPFAM" id="SSF56601">
    <property type="entry name" value="beta-lactamase/transpeptidase-like"/>
    <property type="match status" value="1"/>
</dbReference>
<organism evidence="6 7">
    <name type="scientific">Nostoc flagelliforme CCNUN1</name>
    <dbReference type="NCBI Taxonomy" id="2038116"/>
    <lineage>
        <taxon>Bacteria</taxon>
        <taxon>Bacillati</taxon>
        <taxon>Cyanobacteriota</taxon>
        <taxon>Cyanophyceae</taxon>
        <taxon>Nostocales</taxon>
        <taxon>Nostocaceae</taxon>
        <taxon>Nostoc</taxon>
    </lineage>
</organism>
<evidence type="ECO:0000259" key="4">
    <source>
        <dbReference type="Pfam" id="PF00905"/>
    </source>
</evidence>
<dbReference type="GO" id="GO:0051301">
    <property type="term" value="P:cell division"/>
    <property type="evidence" value="ECO:0007669"/>
    <property type="project" value="UniProtKB-KW"/>
</dbReference>
<dbReference type="Pfam" id="PF03717">
    <property type="entry name" value="PBP_dimer"/>
    <property type="match status" value="1"/>
</dbReference>